<organism evidence="1 2">
    <name type="scientific">Lates japonicus</name>
    <name type="common">Japanese lates</name>
    <dbReference type="NCBI Taxonomy" id="270547"/>
    <lineage>
        <taxon>Eukaryota</taxon>
        <taxon>Metazoa</taxon>
        <taxon>Chordata</taxon>
        <taxon>Craniata</taxon>
        <taxon>Vertebrata</taxon>
        <taxon>Euteleostomi</taxon>
        <taxon>Actinopterygii</taxon>
        <taxon>Neopterygii</taxon>
        <taxon>Teleostei</taxon>
        <taxon>Neoteleostei</taxon>
        <taxon>Acanthomorphata</taxon>
        <taxon>Carangaria</taxon>
        <taxon>Carangaria incertae sedis</taxon>
        <taxon>Centropomidae</taxon>
        <taxon>Lates</taxon>
    </lineage>
</organism>
<name>A0AAD3RFX8_LATJO</name>
<feature type="non-terminal residue" evidence="1">
    <location>
        <position position="1"/>
    </location>
</feature>
<proteinExistence type="predicted"/>
<evidence type="ECO:0000313" key="2">
    <source>
        <dbReference type="Proteomes" id="UP001279410"/>
    </source>
</evidence>
<protein>
    <submittedName>
        <fullName evidence="1">Phosphoinositide-3-kinase, regulatory subunit 3b (Gamma) isoform X3</fullName>
    </submittedName>
</protein>
<keyword evidence="2" id="KW-1185">Reference proteome</keyword>
<gene>
    <name evidence="1" type="ORF">AKAME5_001857500</name>
</gene>
<dbReference type="AlphaFoldDB" id="A0AAD3RFX8"/>
<accession>A0AAD3RFX8</accession>
<evidence type="ECO:0000313" key="1">
    <source>
        <dbReference type="EMBL" id="GLD67217.1"/>
    </source>
</evidence>
<reference evidence="1" key="1">
    <citation type="submission" date="2022-08" db="EMBL/GenBank/DDBJ databases">
        <title>Genome sequencing of akame (Lates japonicus).</title>
        <authorList>
            <person name="Hashiguchi Y."/>
            <person name="Takahashi H."/>
        </authorList>
    </citation>
    <scope>NUCLEOTIDE SEQUENCE</scope>
    <source>
        <strain evidence="1">Kochi</strain>
    </source>
</reference>
<dbReference type="EMBL" id="BRZM01000106">
    <property type="protein sequence ID" value="GLD67217.1"/>
    <property type="molecule type" value="Genomic_DNA"/>
</dbReference>
<dbReference type="Proteomes" id="UP001279410">
    <property type="component" value="Unassembled WGS sequence"/>
</dbReference>
<sequence>RAFMKNPKLLTLLLCRREQPQPGACCTQFVYLFQSEAGIQIEDFQIVRLSHTKAMYNTVWTSEKAGEEGDWRDVMMPYSTELIFYLEMDQPP</sequence>
<comment type="caution">
    <text evidence="1">The sequence shown here is derived from an EMBL/GenBank/DDBJ whole genome shotgun (WGS) entry which is preliminary data.</text>
</comment>
<feature type="non-terminal residue" evidence="1">
    <location>
        <position position="92"/>
    </location>
</feature>